<keyword evidence="4" id="KW-0067">ATP-binding</keyword>
<evidence type="ECO:0000256" key="2">
    <source>
        <dbReference type="ARBA" id="ARBA00022741"/>
    </source>
</evidence>
<name>A0A3N4IF38_ASCIM</name>
<dbReference type="Proteomes" id="UP000275078">
    <property type="component" value="Unassembled WGS sequence"/>
</dbReference>
<dbReference type="PANTHER" id="PTHR45644:SF56">
    <property type="entry name" value="AAA ATPASE, PUTATIVE (AFU_ORTHOLOGUE AFUA_2G12920)-RELATED"/>
    <property type="match status" value="1"/>
</dbReference>
<gene>
    <name evidence="7" type="ORF">BJ508DRAFT_206214</name>
</gene>
<evidence type="ECO:0000259" key="6">
    <source>
        <dbReference type="SMART" id="SM00382"/>
    </source>
</evidence>
<dbReference type="AlphaFoldDB" id="A0A3N4IF38"/>
<dbReference type="SMART" id="SM00382">
    <property type="entry name" value="AAA"/>
    <property type="match status" value="1"/>
</dbReference>
<feature type="non-terminal residue" evidence="7">
    <location>
        <position position="1"/>
    </location>
</feature>
<reference evidence="7 8" key="1">
    <citation type="journal article" date="2018" name="Nat. Ecol. Evol.">
        <title>Pezizomycetes genomes reveal the molecular basis of ectomycorrhizal truffle lifestyle.</title>
        <authorList>
            <person name="Murat C."/>
            <person name="Payen T."/>
            <person name="Noel B."/>
            <person name="Kuo A."/>
            <person name="Morin E."/>
            <person name="Chen J."/>
            <person name="Kohler A."/>
            <person name="Krizsan K."/>
            <person name="Balestrini R."/>
            <person name="Da Silva C."/>
            <person name="Montanini B."/>
            <person name="Hainaut M."/>
            <person name="Levati E."/>
            <person name="Barry K.W."/>
            <person name="Belfiori B."/>
            <person name="Cichocki N."/>
            <person name="Clum A."/>
            <person name="Dockter R.B."/>
            <person name="Fauchery L."/>
            <person name="Guy J."/>
            <person name="Iotti M."/>
            <person name="Le Tacon F."/>
            <person name="Lindquist E.A."/>
            <person name="Lipzen A."/>
            <person name="Malagnac F."/>
            <person name="Mello A."/>
            <person name="Molinier V."/>
            <person name="Miyauchi S."/>
            <person name="Poulain J."/>
            <person name="Riccioni C."/>
            <person name="Rubini A."/>
            <person name="Sitrit Y."/>
            <person name="Splivallo R."/>
            <person name="Traeger S."/>
            <person name="Wang M."/>
            <person name="Zifcakova L."/>
            <person name="Wipf D."/>
            <person name="Zambonelli A."/>
            <person name="Paolocci F."/>
            <person name="Nowrousian M."/>
            <person name="Ottonello S."/>
            <person name="Baldrian P."/>
            <person name="Spatafora J.W."/>
            <person name="Henrissat B."/>
            <person name="Nagy L.G."/>
            <person name="Aury J.M."/>
            <person name="Wincker P."/>
            <person name="Grigoriev I.V."/>
            <person name="Bonfante P."/>
            <person name="Martin F.M."/>
        </authorList>
    </citation>
    <scope>NUCLEOTIDE SEQUENCE [LARGE SCALE GENOMIC DNA]</scope>
    <source>
        <strain evidence="7 8">RN42</strain>
    </source>
</reference>
<dbReference type="Pfam" id="PF17862">
    <property type="entry name" value="AAA_lid_3"/>
    <property type="match status" value="1"/>
</dbReference>
<feature type="region of interest" description="Disordered" evidence="5">
    <location>
        <begin position="234"/>
        <end position="274"/>
    </location>
</feature>
<keyword evidence="8" id="KW-1185">Reference proteome</keyword>
<evidence type="ECO:0000256" key="1">
    <source>
        <dbReference type="ARBA" id="ARBA00004572"/>
    </source>
</evidence>
<evidence type="ECO:0000256" key="3">
    <source>
        <dbReference type="ARBA" id="ARBA00022787"/>
    </source>
</evidence>
<dbReference type="Gene3D" id="1.10.8.60">
    <property type="match status" value="1"/>
</dbReference>
<dbReference type="GO" id="GO:0005741">
    <property type="term" value="C:mitochondrial outer membrane"/>
    <property type="evidence" value="ECO:0007669"/>
    <property type="project" value="UniProtKB-SubCell"/>
</dbReference>
<protein>
    <submittedName>
        <fullName evidence="7">AAA-domain-containing protein</fullName>
    </submittedName>
</protein>
<accession>A0A3N4IF38</accession>
<dbReference type="Pfam" id="PF00004">
    <property type="entry name" value="AAA"/>
    <property type="match status" value="1"/>
</dbReference>
<dbReference type="Gene3D" id="3.40.50.300">
    <property type="entry name" value="P-loop containing nucleotide triphosphate hydrolases"/>
    <property type="match status" value="1"/>
</dbReference>
<dbReference type="InterPro" id="IPR003959">
    <property type="entry name" value="ATPase_AAA_core"/>
</dbReference>
<dbReference type="InterPro" id="IPR027417">
    <property type="entry name" value="P-loop_NTPase"/>
</dbReference>
<dbReference type="SUPFAM" id="SSF52540">
    <property type="entry name" value="P-loop containing nucleoside triphosphate hydrolases"/>
    <property type="match status" value="1"/>
</dbReference>
<evidence type="ECO:0000256" key="5">
    <source>
        <dbReference type="SAM" id="MobiDB-lite"/>
    </source>
</evidence>
<dbReference type="OrthoDB" id="39734at2759"/>
<sequence length="310" mass="34197">DVIRGDYKEVHVKPAVKEELQRITALTLKHPKEFSYGVLERNKITGAILYGPPGTGKTILAKALSKHSGYNMMVLTSGDIYDPKWGEDEKFIRSTFRIAQRLHPCIVFIDEADAIFGKRTAMDRKHERGMLNQFLSEWDGIATGPRAPFILLATNRPNDIDEAVLRRAPVQILIDIPNRADRKSILEIYLKGEDLDPDIETEKLARMTQFYTGSDLKSLCVNAALACLSATIVPDADNNNPTETGNPQHGGSGGPPGDNPNGTPDSSTLDAGLPKRVLKKEHFLTAMKSIKPTGRGPTALAARRFKQKPM</sequence>
<dbReference type="STRING" id="1160509.A0A3N4IF38"/>
<feature type="region of interest" description="Disordered" evidence="5">
    <location>
        <begin position="286"/>
        <end position="310"/>
    </location>
</feature>
<evidence type="ECO:0000313" key="8">
    <source>
        <dbReference type="Proteomes" id="UP000275078"/>
    </source>
</evidence>
<evidence type="ECO:0000313" key="7">
    <source>
        <dbReference type="EMBL" id="RPA84409.1"/>
    </source>
</evidence>
<dbReference type="InterPro" id="IPR051701">
    <property type="entry name" value="Mito_OM_Translocase_MSP1"/>
</dbReference>
<keyword evidence="3" id="KW-0496">Mitochondrion</keyword>
<dbReference type="InterPro" id="IPR041569">
    <property type="entry name" value="AAA_lid_3"/>
</dbReference>
<keyword evidence="3" id="KW-1000">Mitochondrion outer membrane</keyword>
<dbReference type="PANTHER" id="PTHR45644">
    <property type="entry name" value="AAA ATPASE, PUTATIVE (AFU_ORTHOLOGUE AFUA_2G12920)-RELATED-RELATED"/>
    <property type="match status" value="1"/>
</dbReference>
<feature type="domain" description="AAA+ ATPase" evidence="6">
    <location>
        <begin position="43"/>
        <end position="178"/>
    </location>
</feature>
<keyword evidence="2" id="KW-0547">Nucleotide-binding</keyword>
<keyword evidence="3" id="KW-0472">Membrane</keyword>
<dbReference type="GO" id="GO:0005524">
    <property type="term" value="F:ATP binding"/>
    <property type="evidence" value="ECO:0007669"/>
    <property type="project" value="UniProtKB-KW"/>
</dbReference>
<dbReference type="InterPro" id="IPR003593">
    <property type="entry name" value="AAA+_ATPase"/>
</dbReference>
<comment type="subcellular location">
    <subcellularLocation>
        <location evidence="1">Mitochondrion outer membrane</location>
        <topology evidence="1">Single-pass membrane protein</topology>
    </subcellularLocation>
</comment>
<proteinExistence type="predicted"/>
<evidence type="ECO:0000256" key="4">
    <source>
        <dbReference type="ARBA" id="ARBA00022840"/>
    </source>
</evidence>
<organism evidence="7 8">
    <name type="scientific">Ascobolus immersus RN42</name>
    <dbReference type="NCBI Taxonomy" id="1160509"/>
    <lineage>
        <taxon>Eukaryota</taxon>
        <taxon>Fungi</taxon>
        <taxon>Dikarya</taxon>
        <taxon>Ascomycota</taxon>
        <taxon>Pezizomycotina</taxon>
        <taxon>Pezizomycetes</taxon>
        <taxon>Pezizales</taxon>
        <taxon>Ascobolaceae</taxon>
        <taxon>Ascobolus</taxon>
    </lineage>
</organism>
<dbReference type="GO" id="GO:0016887">
    <property type="term" value="F:ATP hydrolysis activity"/>
    <property type="evidence" value="ECO:0007669"/>
    <property type="project" value="InterPro"/>
</dbReference>
<dbReference type="EMBL" id="ML119659">
    <property type="protein sequence ID" value="RPA84409.1"/>
    <property type="molecule type" value="Genomic_DNA"/>
</dbReference>